<dbReference type="Proteomes" id="UP001233271">
    <property type="component" value="Chromosome 1"/>
</dbReference>
<dbReference type="Pfam" id="PF02535">
    <property type="entry name" value="Zip"/>
    <property type="match status" value="1"/>
</dbReference>
<feature type="region of interest" description="Disordered" evidence="5">
    <location>
        <begin position="16"/>
        <end position="36"/>
    </location>
</feature>
<dbReference type="GeneID" id="85492487"/>
<gene>
    <name evidence="8" type="ORF">CcaverHIS019_0113340</name>
</gene>
<keyword evidence="2 6" id="KW-0812">Transmembrane</keyword>
<feature type="transmembrane region" description="Helical" evidence="6">
    <location>
        <begin position="412"/>
        <end position="431"/>
    </location>
</feature>
<evidence type="ECO:0000313" key="9">
    <source>
        <dbReference type="Proteomes" id="UP001233271"/>
    </source>
</evidence>
<feature type="transmembrane region" description="Helical" evidence="6">
    <location>
        <begin position="152"/>
        <end position="175"/>
    </location>
</feature>
<evidence type="ECO:0000256" key="5">
    <source>
        <dbReference type="SAM" id="MobiDB-lite"/>
    </source>
</evidence>
<dbReference type="InterPro" id="IPR003689">
    <property type="entry name" value="ZIP"/>
</dbReference>
<feature type="transmembrane region" description="Helical" evidence="6">
    <location>
        <begin position="320"/>
        <end position="340"/>
    </location>
</feature>
<evidence type="ECO:0000256" key="3">
    <source>
        <dbReference type="ARBA" id="ARBA00022989"/>
    </source>
</evidence>
<sequence>MRCAALIIVLAATVARAQSPTSTASPSTPSPTGQGECTWHNTHWDCELSVPAASAGSHDDHEHEAHGDSEHAASGTSAAPSTPSPTDRGACTWHISHWDCDKPATGSELGAEAAAAHGECIIHSGHVHGDCSAEQLACGAVLLEHYDMPLHIGSVFIILVTTAIGCFVPIITGWTRSNDRLTGALDASSFGRDVGFLGNLLFIARHFGTGIILATAFIHLLYHGFLMFNNKCLGELAYAPASPAIAMAAVMLTFLFDFFGGRTGHKRLEAAHAAGPSSSDSASADEEKNTHNHAHAHAPVFEGGCSHAEAAFRQEQDWQVLLLEAGILFHSIMIGVTLGAGSGPGWTTLLIVIVFHQFFEGAALGSRIALLYWISRMRALLMGIAFILITPIGVGIGIGVRKSFSQNGKTSILAIGILNSVSAGILMYTAFRLLSGDFTEGPLRRSKRSAVVASLLAMFTGLISMSILGKWA</sequence>
<dbReference type="PANTHER" id="PTHR11040">
    <property type="entry name" value="ZINC/IRON TRANSPORTER"/>
    <property type="match status" value="1"/>
</dbReference>
<keyword evidence="7" id="KW-0732">Signal</keyword>
<protein>
    <recommendedName>
        <fullName evidence="10">Zip-domain-containing protein</fullName>
    </recommendedName>
</protein>
<reference evidence="8" key="1">
    <citation type="journal article" date="2023" name="BMC Genomics">
        <title>Chromosome-level genome assemblies of Cutaneotrichosporon spp. (Trichosporonales, Basidiomycota) reveal imbalanced evolution between nucleotide sequences and chromosome synteny.</title>
        <authorList>
            <person name="Kobayashi Y."/>
            <person name="Kayamori A."/>
            <person name="Aoki K."/>
            <person name="Shiwa Y."/>
            <person name="Matsutani M."/>
            <person name="Fujita N."/>
            <person name="Sugita T."/>
            <person name="Iwasaki W."/>
            <person name="Tanaka N."/>
            <person name="Takashima M."/>
        </authorList>
    </citation>
    <scope>NUCLEOTIDE SEQUENCE</scope>
    <source>
        <strain evidence="8">HIS019</strain>
    </source>
</reference>
<evidence type="ECO:0000256" key="7">
    <source>
        <dbReference type="SAM" id="SignalP"/>
    </source>
</evidence>
<evidence type="ECO:0000313" key="8">
    <source>
        <dbReference type="EMBL" id="BEI88616.1"/>
    </source>
</evidence>
<dbReference type="GO" id="GO:0005385">
    <property type="term" value="F:zinc ion transmembrane transporter activity"/>
    <property type="evidence" value="ECO:0007669"/>
    <property type="project" value="TreeGrafter"/>
</dbReference>
<evidence type="ECO:0000256" key="6">
    <source>
        <dbReference type="SAM" id="Phobius"/>
    </source>
</evidence>
<evidence type="ECO:0008006" key="10">
    <source>
        <dbReference type="Google" id="ProtNLM"/>
    </source>
</evidence>
<dbReference type="PANTHER" id="PTHR11040:SF44">
    <property type="entry name" value="PROTEIN ZNTC-RELATED"/>
    <property type="match status" value="1"/>
</dbReference>
<evidence type="ECO:0000256" key="2">
    <source>
        <dbReference type="ARBA" id="ARBA00022692"/>
    </source>
</evidence>
<feature type="transmembrane region" description="Helical" evidence="6">
    <location>
        <begin position="451"/>
        <end position="469"/>
    </location>
</feature>
<keyword evidence="3 6" id="KW-1133">Transmembrane helix</keyword>
<feature type="transmembrane region" description="Helical" evidence="6">
    <location>
        <begin position="196"/>
        <end position="221"/>
    </location>
</feature>
<feature type="compositionally biased region" description="Low complexity" evidence="5">
    <location>
        <begin position="72"/>
        <end position="86"/>
    </location>
</feature>
<accession>A0AA48I018</accession>
<feature type="compositionally biased region" description="Low complexity" evidence="5">
    <location>
        <begin position="271"/>
        <end position="282"/>
    </location>
</feature>
<feature type="region of interest" description="Disordered" evidence="5">
    <location>
        <begin position="270"/>
        <end position="289"/>
    </location>
</feature>
<feature type="transmembrane region" description="Helical" evidence="6">
    <location>
        <begin position="346"/>
        <end position="373"/>
    </location>
</feature>
<dbReference type="KEGG" id="ccac:CcaHIS019_0113340"/>
<proteinExistence type="predicted"/>
<feature type="compositionally biased region" description="Basic and acidic residues" evidence="5">
    <location>
        <begin position="57"/>
        <end position="71"/>
    </location>
</feature>
<dbReference type="AlphaFoldDB" id="A0AA48I018"/>
<evidence type="ECO:0000256" key="4">
    <source>
        <dbReference type="ARBA" id="ARBA00023136"/>
    </source>
</evidence>
<dbReference type="RefSeq" id="XP_060453882.1">
    <property type="nucleotide sequence ID" value="XM_060596939.1"/>
</dbReference>
<feature type="transmembrane region" description="Helical" evidence="6">
    <location>
        <begin position="241"/>
        <end position="259"/>
    </location>
</feature>
<feature type="signal peptide" evidence="7">
    <location>
        <begin position="1"/>
        <end position="17"/>
    </location>
</feature>
<feature type="region of interest" description="Disordered" evidence="5">
    <location>
        <begin position="52"/>
        <end position="88"/>
    </location>
</feature>
<feature type="chain" id="PRO_5041240214" description="Zip-domain-containing protein" evidence="7">
    <location>
        <begin position="18"/>
        <end position="472"/>
    </location>
</feature>
<evidence type="ECO:0000256" key="1">
    <source>
        <dbReference type="ARBA" id="ARBA00004141"/>
    </source>
</evidence>
<feature type="transmembrane region" description="Helical" evidence="6">
    <location>
        <begin position="380"/>
        <end position="400"/>
    </location>
</feature>
<name>A0AA48I018_9TREE</name>
<keyword evidence="4 6" id="KW-0472">Membrane</keyword>
<keyword evidence="9" id="KW-1185">Reference proteome</keyword>
<dbReference type="GO" id="GO:0005886">
    <property type="term" value="C:plasma membrane"/>
    <property type="evidence" value="ECO:0007669"/>
    <property type="project" value="TreeGrafter"/>
</dbReference>
<dbReference type="EMBL" id="AP028212">
    <property type="protein sequence ID" value="BEI88616.1"/>
    <property type="molecule type" value="Genomic_DNA"/>
</dbReference>
<feature type="compositionally biased region" description="Low complexity" evidence="5">
    <location>
        <begin position="16"/>
        <end position="32"/>
    </location>
</feature>
<comment type="subcellular location">
    <subcellularLocation>
        <location evidence="1">Membrane</location>
        <topology evidence="1">Multi-pass membrane protein</topology>
    </subcellularLocation>
</comment>
<organism evidence="8 9">
    <name type="scientific">Cutaneotrichosporon cavernicola</name>
    <dbReference type="NCBI Taxonomy" id="279322"/>
    <lineage>
        <taxon>Eukaryota</taxon>
        <taxon>Fungi</taxon>
        <taxon>Dikarya</taxon>
        <taxon>Basidiomycota</taxon>
        <taxon>Agaricomycotina</taxon>
        <taxon>Tremellomycetes</taxon>
        <taxon>Trichosporonales</taxon>
        <taxon>Trichosporonaceae</taxon>
        <taxon>Cutaneotrichosporon</taxon>
    </lineage>
</organism>